<reference evidence="8 9" key="1">
    <citation type="submission" date="2011-09" db="EMBL/GenBank/DDBJ databases">
        <authorList>
            <person name="Weinstock G."/>
            <person name="Sodergren E."/>
            <person name="Clifton S."/>
            <person name="Fulton L."/>
            <person name="Fulton B."/>
            <person name="Courtney L."/>
            <person name="Fronick C."/>
            <person name="Harrison M."/>
            <person name="Strong C."/>
            <person name="Farmer C."/>
            <person name="Delahaunty K."/>
            <person name="Markovic C."/>
            <person name="Hall O."/>
            <person name="Minx P."/>
            <person name="Tomlinson C."/>
            <person name="Mitreva M."/>
            <person name="Hou S."/>
            <person name="Chen J."/>
            <person name="Wollam A."/>
            <person name="Pepin K.H."/>
            <person name="Johnson M."/>
            <person name="Bhonagiri V."/>
            <person name="Zhang X."/>
            <person name="Suruliraj S."/>
            <person name="Warren W."/>
            <person name="Chinwalla A."/>
            <person name="Mardis E.R."/>
            <person name="Wilson R.K."/>
        </authorList>
    </citation>
    <scope>NUCLEOTIDE SEQUENCE [LARGE SCALE GENOMIC DNA]</scope>
    <source>
        <strain evidence="8 9">F0435</strain>
    </source>
</reference>
<dbReference type="Pfam" id="PF00248">
    <property type="entry name" value="Aldo_ket_red"/>
    <property type="match status" value="1"/>
</dbReference>
<evidence type="ECO:0000256" key="4">
    <source>
        <dbReference type="PIRSR" id="PIRSR000097-1"/>
    </source>
</evidence>
<dbReference type="AlphaFoldDB" id="H1LIT4"/>
<dbReference type="InterPro" id="IPR018170">
    <property type="entry name" value="Aldo/ket_reductase_CS"/>
</dbReference>
<evidence type="ECO:0000313" key="9">
    <source>
        <dbReference type="Proteomes" id="UP000005025"/>
    </source>
</evidence>
<feature type="active site" description="Proton donor" evidence="4">
    <location>
        <position position="74"/>
    </location>
</feature>
<dbReference type="HOGENOM" id="CLU_023205_0_1_9"/>
<accession>H1LIT4</accession>
<evidence type="ECO:0000256" key="6">
    <source>
        <dbReference type="PIRSR" id="PIRSR000097-3"/>
    </source>
</evidence>
<dbReference type="InterPro" id="IPR020471">
    <property type="entry name" value="AKR"/>
</dbReference>
<sequence>MAPHSFLCYPGGATKYKTGDVTLDGLKATMALNNGVKMPRFGLGVWKSDNHTARDSVAAAIRNGYRAIDTAKQYGNERGTGAGIKLGLQQAGLKREDLFVTTKLYNGDQGSYAKVSKAFDGQLKDLGLDYVDLYLIHWPVDATYIESYQAMEKLLKAGKVRAIGVSNFDNDRMSKLIAASDVVPAINQMEFNPTNQERDILKFDSSHGITMTAWSPLGGGKSLTNPTITKLATKYGRSAAQIILRWEWQRQIITVIKSAHEQRIIDNSHIFDFELRDEDVEKINQLDEAKRSLWYKDFTWHNPNANIEDSVEQWDDDNEPL</sequence>
<dbReference type="SUPFAM" id="SSF51430">
    <property type="entry name" value="NAD(P)-linked oxidoreductase"/>
    <property type="match status" value="1"/>
</dbReference>
<dbReference type="GO" id="GO:0016616">
    <property type="term" value="F:oxidoreductase activity, acting on the CH-OH group of donors, NAD or NADP as acceptor"/>
    <property type="evidence" value="ECO:0007669"/>
    <property type="project" value="UniProtKB-ARBA"/>
</dbReference>
<dbReference type="PANTHER" id="PTHR43827:SF3">
    <property type="entry name" value="NADP-DEPENDENT OXIDOREDUCTASE DOMAIN-CONTAINING PROTEIN"/>
    <property type="match status" value="1"/>
</dbReference>
<evidence type="ECO:0000256" key="2">
    <source>
        <dbReference type="ARBA" id="ARBA00022857"/>
    </source>
</evidence>
<feature type="binding site" evidence="5">
    <location>
        <position position="137"/>
    </location>
    <ligand>
        <name>substrate</name>
    </ligand>
</feature>
<evidence type="ECO:0000313" key="8">
    <source>
        <dbReference type="EMBL" id="EHO49523.1"/>
    </source>
</evidence>
<evidence type="ECO:0000256" key="5">
    <source>
        <dbReference type="PIRSR" id="PIRSR000097-2"/>
    </source>
</evidence>
<organism evidence="8 9">
    <name type="scientific">Lentilactobacillus kisonensis F0435</name>
    <dbReference type="NCBI Taxonomy" id="797516"/>
    <lineage>
        <taxon>Bacteria</taxon>
        <taxon>Bacillati</taxon>
        <taxon>Bacillota</taxon>
        <taxon>Bacilli</taxon>
        <taxon>Lactobacillales</taxon>
        <taxon>Lactobacillaceae</taxon>
        <taxon>Lentilactobacillus</taxon>
    </lineage>
</organism>
<gene>
    <name evidence="8" type="ORF">HMPREF9104_02526</name>
</gene>
<dbReference type="CDD" id="cd19071">
    <property type="entry name" value="AKR_AKR1-5-like"/>
    <property type="match status" value="1"/>
</dbReference>
<feature type="domain" description="NADP-dependent oxidoreductase" evidence="7">
    <location>
        <begin position="42"/>
        <end position="287"/>
    </location>
</feature>
<dbReference type="Gene3D" id="3.20.20.100">
    <property type="entry name" value="NADP-dependent oxidoreductase domain"/>
    <property type="match status" value="1"/>
</dbReference>
<dbReference type="PANTHER" id="PTHR43827">
    <property type="entry name" value="2,5-DIKETO-D-GLUCONIC ACID REDUCTASE"/>
    <property type="match status" value="1"/>
</dbReference>
<keyword evidence="2" id="KW-0521">NADP</keyword>
<dbReference type="PROSITE" id="PS00062">
    <property type="entry name" value="ALDOKETO_REDUCTASE_2"/>
    <property type="match status" value="1"/>
</dbReference>
<dbReference type="InterPro" id="IPR023210">
    <property type="entry name" value="NADP_OxRdtase_dom"/>
</dbReference>
<dbReference type="PIRSF" id="PIRSF000097">
    <property type="entry name" value="AKR"/>
    <property type="match status" value="1"/>
</dbReference>
<dbReference type="PRINTS" id="PR00069">
    <property type="entry name" value="ALDKETRDTASE"/>
</dbReference>
<dbReference type="Proteomes" id="UP000005025">
    <property type="component" value="Unassembled WGS sequence"/>
</dbReference>
<dbReference type="STRING" id="797516.HMPREF9104_02526"/>
<proteinExistence type="inferred from homology"/>
<name>H1LIT4_9LACO</name>
<comment type="similarity">
    <text evidence="1">Belongs to the aldo/keto reductase family.</text>
</comment>
<evidence type="ECO:0000256" key="3">
    <source>
        <dbReference type="ARBA" id="ARBA00023002"/>
    </source>
</evidence>
<protein>
    <submittedName>
        <fullName evidence="8">Putative organophosphate reductase</fullName>
    </submittedName>
</protein>
<feature type="site" description="Lowers pKa of active site Tyr" evidence="6">
    <location>
        <position position="103"/>
    </location>
</feature>
<dbReference type="FunFam" id="3.20.20.100:FF:000015">
    <property type="entry name" value="Oxidoreductase, aldo/keto reductase family"/>
    <property type="match status" value="1"/>
</dbReference>
<evidence type="ECO:0000256" key="1">
    <source>
        <dbReference type="ARBA" id="ARBA00007905"/>
    </source>
</evidence>
<dbReference type="PATRIC" id="fig|797516.3.peg.2270"/>
<dbReference type="EMBL" id="AGRJ01000220">
    <property type="protein sequence ID" value="EHO49523.1"/>
    <property type="molecule type" value="Genomic_DNA"/>
</dbReference>
<comment type="caution">
    <text evidence="8">The sequence shown here is derived from an EMBL/GenBank/DDBJ whole genome shotgun (WGS) entry which is preliminary data.</text>
</comment>
<dbReference type="InterPro" id="IPR036812">
    <property type="entry name" value="NAD(P)_OxRdtase_dom_sf"/>
</dbReference>
<keyword evidence="3" id="KW-0560">Oxidoreductase</keyword>
<evidence type="ECO:0000259" key="7">
    <source>
        <dbReference type="Pfam" id="PF00248"/>
    </source>
</evidence>